<proteinExistence type="predicted"/>
<dbReference type="Proteomes" id="UP000789860">
    <property type="component" value="Unassembled WGS sequence"/>
</dbReference>
<comment type="caution">
    <text evidence="1">The sequence shown here is derived from an EMBL/GenBank/DDBJ whole genome shotgun (WGS) entry which is preliminary data.</text>
</comment>
<organism evidence="1 2">
    <name type="scientific">Scutellospora calospora</name>
    <dbReference type="NCBI Taxonomy" id="85575"/>
    <lineage>
        <taxon>Eukaryota</taxon>
        <taxon>Fungi</taxon>
        <taxon>Fungi incertae sedis</taxon>
        <taxon>Mucoromycota</taxon>
        <taxon>Glomeromycotina</taxon>
        <taxon>Glomeromycetes</taxon>
        <taxon>Diversisporales</taxon>
        <taxon>Gigasporaceae</taxon>
        <taxon>Scutellospora</taxon>
    </lineage>
</organism>
<reference evidence="1" key="1">
    <citation type="submission" date="2021-06" db="EMBL/GenBank/DDBJ databases">
        <authorList>
            <person name="Kallberg Y."/>
            <person name="Tangrot J."/>
            <person name="Rosling A."/>
        </authorList>
    </citation>
    <scope>NUCLEOTIDE SEQUENCE</scope>
    <source>
        <strain evidence="1">AU212A</strain>
    </source>
</reference>
<name>A0ACA9N7M7_9GLOM</name>
<gene>
    <name evidence="1" type="ORF">SCALOS_LOCUS8236</name>
</gene>
<protein>
    <submittedName>
        <fullName evidence="1">7294_t:CDS:1</fullName>
    </submittedName>
</protein>
<sequence>KTIEDLKRDHKIEIDKLDQTIKDKDDEISNLKKECDRQKIMYDAQKKIVKKLEKDKKELNELYKQSKRNNIDYESVKNQLDNVKNEKDKLEKEIEDLKNKIDKKDEKINEISNNIKEIFNIVKDLLPTLLREIVKEIEKNNHETVDINNQIK</sequence>
<feature type="non-terminal residue" evidence="1">
    <location>
        <position position="1"/>
    </location>
</feature>
<evidence type="ECO:0000313" key="1">
    <source>
        <dbReference type="EMBL" id="CAG8638521.1"/>
    </source>
</evidence>
<dbReference type="EMBL" id="CAJVPM010021096">
    <property type="protein sequence ID" value="CAG8638521.1"/>
    <property type="molecule type" value="Genomic_DNA"/>
</dbReference>
<evidence type="ECO:0000313" key="2">
    <source>
        <dbReference type="Proteomes" id="UP000789860"/>
    </source>
</evidence>
<keyword evidence="2" id="KW-1185">Reference proteome</keyword>
<accession>A0ACA9N7M7</accession>
<feature type="non-terminal residue" evidence="1">
    <location>
        <position position="152"/>
    </location>
</feature>